<evidence type="ECO:0000256" key="2">
    <source>
        <dbReference type="SAM" id="SignalP"/>
    </source>
</evidence>
<dbReference type="PROSITE" id="PS51257">
    <property type="entry name" value="PROKAR_LIPOPROTEIN"/>
    <property type="match status" value="1"/>
</dbReference>
<dbReference type="Pfam" id="PF09580">
    <property type="entry name" value="Spore_YhcN_YlaJ"/>
    <property type="match status" value="1"/>
</dbReference>
<dbReference type="InterPro" id="IPR014247">
    <property type="entry name" value="Spore_lipoprot_YhcN/YlaJ"/>
</dbReference>
<protein>
    <submittedName>
        <fullName evidence="3">YhcN/YlaJ family sporulation lipoprotein</fullName>
    </submittedName>
</protein>
<dbReference type="Proteomes" id="UP000823485">
    <property type="component" value="Unassembled WGS sequence"/>
</dbReference>
<reference evidence="3 4" key="1">
    <citation type="submission" date="2021-01" db="EMBL/GenBank/DDBJ databases">
        <title>Genomic Encyclopedia of Type Strains, Phase IV (KMG-IV): sequencing the most valuable type-strain genomes for metagenomic binning, comparative biology and taxonomic classification.</title>
        <authorList>
            <person name="Goeker M."/>
        </authorList>
    </citation>
    <scope>NUCLEOTIDE SEQUENCE [LARGE SCALE GENOMIC DNA]</scope>
    <source>
        <strain evidence="3 4">DSM 105453</strain>
    </source>
</reference>
<dbReference type="NCBIfam" id="TIGR02898">
    <property type="entry name" value="spore_YhcN_YlaJ"/>
    <property type="match status" value="1"/>
</dbReference>
<keyword evidence="3" id="KW-0449">Lipoprotein</keyword>
<evidence type="ECO:0000256" key="1">
    <source>
        <dbReference type="SAM" id="MobiDB-lite"/>
    </source>
</evidence>
<proteinExistence type="predicted"/>
<name>A0ABS2RAT0_9BACI</name>
<feature type="compositionally biased region" description="Polar residues" evidence="1">
    <location>
        <begin position="21"/>
        <end position="36"/>
    </location>
</feature>
<keyword evidence="2" id="KW-0732">Signal</keyword>
<keyword evidence="4" id="KW-1185">Reference proteome</keyword>
<feature type="compositionally biased region" description="Basic and acidic residues" evidence="1">
    <location>
        <begin position="157"/>
        <end position="189"/>
    </location>
</feature>
<dbReference type="EMBL" id="JAFBFH010000032">
    <property type="protein sequence ID" value="MBM7716766.1"/>
    <property type="molecule type" value="Genomic_DNA"/>
</dbReference>
<sequence length="195" mass="21621">MKKVLLLMCIFLLAACGQQNNMENNTNEPRPQGVSTKNEEMADDNRRDNIDKADHLANLASQVRGVRGARAVVAGDYAVIGIDVDKDMDRSKVGSLKYSVVESIKHDPLGAGAVVVADPDLNERLDELRNDFAAGQPLQGIMNELADITGRVMPEAPPREMNKNPEEAPQKPKREMNQNENRTLNKEQQEQSTEE</sequence>
<accession>A0ABS2RAT0</accession>
<gene>
    <name evidence="3" type="ORF">JOC94_003790</name>
</gene>
<feature type="region of interest" description="Disordered" evidence="1">
    <location>
        <begin position="21"/>
        <end position="42"/>
    </location>
</feature>
<feature type="chain" id="PRO_5046584694" evidence="2">
    <location>
        <begin position="22"/>
        <end position="195"/>
    </location>
</feature>
<evidence type="ECO:0000313" key="3">
    <source>
        <dbReference type="EMBL" id="MBM7716766.1"/>
    </source>
</evidence>
<evidence type="ECO:0000313" key="4">
    <source>
        <dbReference type="Proteomes" id="UP000823485"/>
    </source>
</evidence>
<feature type="signal peptide" evidence="2">
    <location>
        <begin position="1"/>
        <end position="21"/>
    </location>
</feature>
<comment type="caution">
    <text evidence="3">The sequence shown here is derived from an EMBL/GenBank/DDBJ whole genome shotgun (WGS) entry which is preliminary data.</text>
</comment>
<organism evidence="3 4">
    <name type="scientific">Siminovitchia thermophila</name>
    <dbReference type="NCBI Taxonomy" id="1245522"/>
    <lineage>
        <taxon>Bacteria</taxon>
        <taxon>Bacillati</taxon>
        <taxon>Bacillota</taxon>
        <taxon>Bacilli</taxon>
        <taxon>Bacillales</taxon>
        <taxon>Bacillaceae</taxon>
        <taxon>Siminovitchia</taxon>
    </lineage>
</organism>
<feature type="region of interest" description="Disordered" evidence="1">
    <location>
        <begin position="153"/>
        <end position="195"/>
    </location>
</feature>
<dbReference type="RefSeq" id="WP_077111248.1">
    <property type="nucleotide sequence ID" value="NZ_JAFBFH010000032.1"/>
</dbReference>
<dbReference type="InterPro" id="IPR019076">
    <property type="entry name" value="Spore_lipoprot_YhcN/YlaJ-like"/>
</dbReference>